<organism evidence="1 2">
    <name type="scientific">Weissella cibaria</name>
    <dbReference type="NCBI Taxonomy" id="137591"/>
    <lineage>
        <taxon>Bacteria</taxon>
        <taxon>Bacillati</taxon>
        <taxon>Bacillota</taxon>
        <taxon>Bacilli</taxon>
        <taxon>Lactobacillales</taxon>
        <taxon>Lactobacillaceae</taxon>
        <taxon>Weissella</taxon>
    </lineage>
</organism>
<dbReference type="Proteomes" id="UP000320012">
    <property type="component" value="Unassembled WGS sequence"/>
</dbReference>
<evidence type="ECO:0000313" key="2">
    <source>
        <dbReference type="Proteomes" id="UP000320012"/>
    </source>
</evidence>
<dbReference type="RefSeq" id="WP_145463975.1">
    <property type="nucleotide sequence ID" value="NZ_VNHC01000002.1"/>
</dbReference>
<accession>A0A9Q8JHX3</accession>
<evidence type="ECO:0000313" key="1">
    <source>
        <dbReference type="EMBL" id="TVV27515.1"/>
    </source>
</evidence>
<proteinExistence type="predicted"/>
<sequence>MLIDSLNVDVPRHTGLSHVGDYKYLAVDRGFDNVLASFDTRSDLSKWALAQQDSKGTTAKLFWLCRMTNVEFKQVNDEIRATNASLRELISVRETSY</sequence>
<name>A0A9Q8JHX3_9LACO</name>
<comment type="caution">
    <text evidence="1">The sequence shown here is derived from an EMBL/GenBank/DDBJ whole genome shotgun (WGS) entry which is preliminary data.</text>
</comment>
<protein>
    <submittedName>
        <fullName evidence="1">Uncharacterized protein</fullName>
    </submittedName>
</protein>
<dbReference type="AlphaFoldDB" id="A0A9Q8JHX3"/>
<gene>
    <name evidence="1" type="ORF">FO435_06270</name>
</gene>
<reference evidence="1 2" key="1">
    <citation type="submission" date="2019-07" db="EMBL/GenBank/DDBJ databases">
        <title>Genome sequence of Weissella cibaria GK1.</title>
        <authorList>
            <person name="Choi H.-J."/>
        </authorList>
    </citation>
    <scope>NUCLEOTIDE SEQUENCE [LARGE SCALE GENOMIC DNA]</scope>
    <source>
        <strain evidence="1 2">GK1</strain>
    </source>
</reference>
<dbReference type="EMBL" id="VNHC01000002">
    <property type="protein sequence ID" value="TVV27515.1"/>
    <property type="molecule type" value="Genomic_DNA"/>
</dbReference>